<dbReference type="Pfam" id="PF05043">
    <property type="entry name" value="Mga"/>
    <property type="match status" value="1"/>
</dbReference>
<dbReference type="EMBL" id="VYUT01000009">
    <property type="protein sequence ID" value="KAA9205569.1"/>
    <property type="molecule type" value="Genomic_DNA"/>
</dbReference>
<feature type="domain" description="Mga helix-turn-helix" evidence="4">
    <location>
        <begin position="89"/>
        <end position="170"/>
    </location>
</feature>
<dbReference type="InterPro" id="IPR050661">
    <property type="entry name" value="BglG_antiterminators"/>
</dbReference>
<comment type="caution">
    <text evidence="5">The sequence shown here is derived from an EMBL/GenBank/DDBJ whole genome shotgun (WGS) entry which is preliminary data.</text>
</comment>
<gene>
    <name evidence="5" type="ORF">F6X95_07775</name>
</gene>
<dbReference type="PANTHER" id="PTHR30185:SF18">
    <property type="entry name" value="TRANSCRIPTIONAL REGULATOR MTLR"/>
    <property type="match status" value="1"/>
</dbReference>
<evidence type="ECO:0000256" key="2">
    <source>
        <dbReference type="ARBA" id="ARBA00023125"/>
    </source>
</evidence>
<keyword evidence="1" id="KW-0805">Transcription regulation</keyword>
<dbReference type="GO" id="GO:0003677">
    <property type="term" value="F:DNA binding"/>
    <property type="evidence" value="ECO:0007669"/>
    <property type="project" value="UniProtKB-KW"/>
</dbReference>
<dbReference type="InterPro" id="IPR018356">
    <property type="entry name" value="Tscrpt_reg_HTH_DeoR_CS"/>
</dbReference>
<dbReference type="GO" id="GO:0003700">
    <property type="term" value="F:DNA-binding transcription factor activity"/>
    <property type="evidence" value="ECO:0007669"/>
    <property type="project" value="InterPro"/>
</dbReference>
<sequence length="516" mass="61178">MNFLLNYVIYLKGEFMKRLLDTRLKRQMCLVEELWDCQIFSMRRLSNNLNATEKTIRNDIEYINSYMKGISIAITSRIEVTLIKESWVSKSDLYAKILESSNQFKIMESLFFEEFKSFDELSSKNFVSTSHVKRLVNQINEVIQCYGALISPTFSIVGNQRSICQIMLNYMMERYGSVEVILGVEKSLLIEHVIEQFYSSNHQMKINQFSRHCLINKMKMHVYLMMERLKKGFKIHDFVPEYPYFHCQTIIDNFYQQFKTVFDIELTEFNISQLFYMCFLPYSKKCYLTIGMREEDFSSSRDIMAEIFCFIESIEDKLMKICPLKERLVNDIYWSSIQTLGVNHILYFRDKEFYLSLKSRYPVISGYLKEKLTEIFSKFQNLKHEDIDEMVYHAIFMLVTYWDDLLENIEQESMTLNAALVMSTSFEHLSCLKDDIEYQFRSKYNIKIFNPNNLKKIAKFNNMACVITDGTIPELRSFSVPVICISDILDKDSSEKLINLYLNEVKRNSQRVNILA</sequence>
<dbReference type="PROSITE" id="PS00894">
    <property type="entry name" value="HTH_DEOR_1"/>
    <property type="match status" value="1"/>
</dbReference>
<evidence type="ECO:0000313" key="5">
    <source>
        <dbReference type="EMBL" id="KAA9205569.1"/>
    </source>
</evidence>
<keyword evidence="3" id="KW-0804">Transcription</keyword>
<evidence type="ECO:0000259" key="4">
    <source>
        <dbReference type="Pfam" id="PF05043"/>
    </source>
</evidence>
<name>A0A5N0YX58_9ENTE</name>
<dbReference type="InterPro" id="IPR007737">
    <property type="entry name" value="Mga_HTH"/>
</dbReference>
<organism evidence="5 6">
    <name type="scientific">Enterococcus durans</name>
    <dbReference type="NCBI Taxonomy" id="53345"/>
    <lineage>
        <taxon>Bacteria</taxon>
        <taxon>Bacillati</taxon>
        <taxon>Bacillota</taxon>
        <taxon>Bacilli</taxon>
        <taxon>Lactobacillales</taxon>
        <taxon>Enterococcaceae</taxon>
        <taxon>Enterococcus</taxon>
    </lineage>
</organism>
<evidence type="ECO:0000313" key="6">
    <source>
        <dbReference type="Proteomes" id="UP000326078"/>
    </source>
</evidence>
<evidence type="ECO:0000256" key="1">
    <source>
        <dbReference type="ARBA" id="ARBA00023015"/>
    </source>
</evidence>
<keyword evidence="2" id="KW-0238">DNA-binding</keyword>
<dbReference type="PANTHER" id="PTHR30185">
    <property type="entry name" value="CRYPTIC BETA-GLUCOSIDE BGL OPERON ANTITERMINATOR"/>
    <property type="match status" value="1"/>
</dbReference>
<dbReference type="Proteomes" id="UP000326078">
    <property type="component" value="Unassembled WGS sequence"/>
</dbReference>
<dbReference type="AlphaFoldDB" id="A0A5N0YX58"/>
<proteinExistence type="predicted"/>
<protein>
    <recommendedName>
        <fullName evidence="4">Mga helix-turn-helix domain-containing protein</fullName>
    </recommendedName>
</protein>
<reference evidence="5 6" key="1">
    <citation type="submission" date="2019-09" db="EMBL/GenBank/DDBJ databases">
        <title>Vancomyinc resistant enterococci isolated from farm animals in Switzerland.</title>
        <authorList>
            <person name="Stevens M.J.A."/>
            <person name="Stephan R."/>
            <person name="Morach M."/>
            <person name="Nuesch-Inderbinen M."/>
        </authorList>
    </citation>
    <scope>NUCLEOTIDE SEQUENCE [LARGE SCALE GENOMIC DNA]</scope>
    <source>
        <strain evidence="5 6">GH27</strain>
    </source>
</reference>
<accession>A0A5N0YX58</accession>
<evidence type="ECO:0000256" key="3">
    <source>
        <dbReference type="ARBA" id="ARBA00023163"/>
    </source>
</evidence>